<feature type="transmembrane region" description="Helical" evidence="5">
    <location>
        <begin position="412"/>
        <end position="429"/>
    </location>
</feature>
<feature type="transmembrane region" description="Helical" evidence="5">
    <location>
        <begin position="167"/>
        <end position="188"/>
    </location>
</feature>
<comment type="subcellular location">
    <subcellularLocation>
        <location evidence="1">Membrane</location>
        <topology evidence="1">Multi-pass membrane protein</topology>
    </subcellularLocation>
</comment>
<protein>
    <submittedName>
        <fullName evidence="6">APC family permease</fullName>
    </submittedName>
</protein>
<reference evidence="6 7" key="1">
    <citation type="submission" date="2022-06" db="EMBL/GenBank/DDBJ databases">
        <title>Draft genome sequence of type strain Streptomyces rubrisoli DSM 42083.</title>
        <authorList>
            <person name="Duangmal K."/>
            <person name="Klaysubun C."/>
        </authorList>
    </citation>
    <scope>NUCLEOTIDE SEQUENCE [LARGE SCALE GENOMIC DNA]</scope>
    <source>
        <strain evidence="6 7">DSM 42083</strain>
    </source>
</reference>
<feature type="transmembrane region" description="Helical" evidence="5">
    <location>
        <begin position="459"/>
        <end position="477"/>
    </location>
</feature>
<keyword evidence="3 5" id="KW-1133">Transmembrane helix</keyword>
<feature type="transmembrane region" description="Helical" evidence="5">
    <location>
        <begin position="89"/>
        <end position="110"/>
    </location>
</feature>
<feature type="transmembrane region" description="Helical" evidence="5">
    <location>
        <begin position="373"/>
        <end position="391"/>
    </location>
</feature>
<dbReference type="InterPro" id="IPR052962">
    <property type="entry name" value="AA_Transporter_AGT"/>
</dbReference>
<evidence type="ECO:0000313" key="7">
    <source>
        <dbReference type="Proteomes" id="UP001206206"/>
    </source>
</evidence>
<feature type="transmembrane region" description="Helical" evidence="5">
    <location>
        <begin position="351"/>
        <end position="367"/>
    </location>
</feature>
<evidence type="ECO:0000256" key="4">
    <source>
        <dbReference type="ARBA" id="ARBA00023136"/>
    </source>
</evidence>
<evidence type="ECO:0000313" key="6">
    <source>
        <dbReference type="EMBL" id="MCQ4042640.1"/>
    </source>
</evidence>
<dbReference type="InterPro" id="IPR002293">
    <property type="entry name" value="AA/rel_permease1"/>
</dbReference>
<dbReference type="Gene3D" id="1.20.1740.10">
    <property type="entry name" value="Amino acid/polyamine transporter I"/>
    <property type="match status" value="1"/>
</dbReference>
<evidence type="ECO:0000256" key="3">
    <source>
        <dbReference type="ARBA" id="ARBA00022989"/>
    </source>
</evidence>
<feature type="transmembrane region" description="Helical" evidence="5">
    <location>
        <begin position="54"/>
        <end position="77"/>
    </location>
</feature>
<sequence length="529" mass="56606">MTTTRVPGDKRGVEDQRLRRRLGFWQLTAIAFGGVIGSGWLLSPMHAARTAGPAALITWTVGGLALVLIALVMVELAASIPETGGLVRWPLYTSGRLVATLVGWGIWVSYATNPPSESAAVLQYASQYIPDLYHHGHLTPTGIAAGLVLMAAFVAVNWFGVRLFARVNLAVTLAKFTIPALTVVALLISGLDGHNFTGYGGFAPYGYAAPLSAIATAGVIYAYTGFQGPIDLAGEARNPRRDIPRAVITALLLSMLLYVILQVVFIAAVPTGKLLGGWHGVNFNSPFAELATSANLTWLTWVLYADAIASPVGSALVFTAETSREAYALGKNGLLPDAVARVHAGSGVPRRALLVNFAIGVAFLLPFGDWQSIVAATSVLGLFAYSISVVAEASVRRADPGRMANWVRGTRWFAPVAFVIATLIFYWAGWHELRVALPVLFLSALLYAYQQVRRERDLADLVAGLWLVGYLVALLLFSRLGSFGGSRAIPAPWDSFAVAAVGLAAYVRALHDSARHLAVHPLPHGWRTM</sequence>
<keyword evidence="2 5" id="KW-0812">Transmembrane</keyword>
<proteinExistence type="predicted"/>
<organism evidence="6 7">
    <name type="scientific">Streptantibioticus rubrisoli</name>
    <dbReference type="NCBI Taxonomy" id="1387313"/>
    <lineage>
        <taxon>Bacteria</taxon>
        <taxon>Bacillati</taxon>
        <taxon>Actinomycetota</taxon>
        <taxon>Actinomycetes</taxon>
        <taxon>Kitasatosporales</taxon>
        <taxon>Streptomycetaceae</taxon>
        <taxon>Streptantibioticus</taxon>
    </lineage>
</organism>
<dbReference type="RefSeq" id="WP_255926995.1">
    <property type="nucleotide sequence ID" value="NZ_JANFNH010000008.1"/>
</dbReference>
<dbReference type="Pfam" id="PF13520">
    <property type="entry name" value="AA_permease_2"/>
    <property type="match status" value="1"/>
</dbReference>
<feature type="transmembrane region" description="Helical" evidence="5">
    <location>
        <begin position="489"/>
        <end position="507"/>
    </location>
</feature>
<dbReference type="Proteomes" id="UP001206206">
    <property type="component" value="Unassembled WGS sequence"/>
</dbReference>
<dbReference type="PANTHER" id="PTHR47547:SF1">
    <property type="entry name" value="ASPARTATE-PROTON SYMPORTER"/>
    <property type="match status" value="1"/>
</dbReference>
<gene>
    <name evidence="6" type="ORF">NON19_11495</name>
</gene>
<dbReference type="PIRSF" id="PIRSF006060">
    <property type="entry name" value="AA_transporter"/>
    <property type="match status" value="1"/>
</dbReference>
<feature type="transmembrane region" description="Helical" evidence="5">
    <location>
        <begin position="435"/>
        <end position="452"/>
    </location>
</feature>
<keyword evidence="4 5" id="KW-0472">Membrane</keyword>
<feature type="transmembrane region" description="Helical" evidence="5">
    <location>
        <begin position="247"/>
        <end position="269"/>
    </location>
</feature>
<feature type="transmembrane region" description="Helical" evidence="5">
    <location>
        <begin position="208"/>
        <end position="226"/>
    </location>
</feature>
<accession>A0ABT1PB98</accession>
<evidence type="ECO:0000256" key="2">
    <source>
        <dbReference type="ARBA" id="ARBA00022692"/>
    </source>
</evidence>
<dbReference type="EMBL" id="JANFNH010000008">
    <property type="protein sequence ID" value="MCQ4042640.1"/>
    <property type="molecule type" value="Genomic_DNA"/>
</dbReference>
<evidence type="ECO:0000256" key="5">
    <source>
        <dbReference type="SAM" id="Phobius"/>
    </source>
</evidence>
<comment type="caution">
    <text evidence="6">The sequence shown here is derived from an EMBL/GenBank/DDBJ whole genome shotgun (WGS) entry which is preliminary data.</text>
</comment>
<feature type="transmembrane region" description="Helical" evidence="5">
    <location>
        <begin position="142"/>
        <end position="160"/>
    </location>
</feature>
<name>A0ABT1PB98_9ACTN</name>
<keyword evidence="7" id="KW-1185">Reference proteome</keyword>
<dbReference type="PANTHER" id="PTHR47547">
    <property type="match status" value="1"/>
</dbReference>
<feature type="transmembrane region" description="Helical" evidence="5">
    <location>
        <begin position="298"/>
        <end position="318"/>
    </location>
</feature>
<feature type="transmembrane region" description="Helical" evidence="5">
    <location>
        <begin position="21"/>
        <end position="42"/>
    </location>
</feature>
<evidence type="ECO:0000256" key="1">
    <source>
        <dbReference type="ARBA" id="ARBA00004141"/>
    </source>
</evidence>